<evidence type="ECO:0000313" key="6">
    <source>
        <dbReference type="EMBL" id="KAG7318082.1"/>
    </source>
</evidence>
<gene>
    <name evidence="6" type="ORF">KOW79_019117</name>
</gene>
<evidence type="ECO:0000259" key="5">
    <source>
        <dbReference type="PROSITE" id="PS50026"/>
    </source>
</evidence>
<evidence type="ECO:0000313" key="7">
    <source>
        <dbReference type="Proteomes" id="UP000824219"/>
    </source>
</evidence>
<dbReference type="PANTHER" id="PTHR15381:SF1">
    <property type="entry name" value="CHONDROITIN SULFATE PROTEOGLYCAN 5"/>
    <property type="match status" value="1"/>
</dbReference>
<keyword evidence="7" id="KW-1185">Reference proteome</keyword>
<keyword evidence="3" id="KW-0472">Membrane</keyword>
<sequence>MGFCSGCWISVMSALLALLLIPLDAQANSVLRNMTESANSTSVAAGSEGTKLDEEMSKPVSNMFLILRSGRKPRDGGELGSGLQEDENPLTSTPSPTETITEDQKLSPDSAETDHLLPEVPKKDLPSMSTKSHWDEDKMEYALLDLDTTQDSDLHHREPPTTMTPFPSHSPSHTEFLTVDFLDTRSRGNEFVPPSPTAHELQGRDPTSWAMPNNYEYLTVSPSSEEDTTKPEEYDEDLTTTPPPPPPRTFHPHIPNPFIPAQERDPPTNHKKLGKSSSAGCHVGSVLVNGTCKSQCDTMPNYCFNGGQCFVLEGTGVFCRCNIQDYVWHKGARCESVITEFQVMCIAIGASALTVLLLFMIIVCFAKKLHVLKTENNKLRKRSSKYRPSSEQHNDNFSLSTIAEGSNPNKTMSRYTWECKTKEEPSCEDDPNSQNKLEDTVKSPPPKEDESLNIQNSLTPKHENHKVLGEENSSEMPTGNGGTQNMTEAHGRTHHRKLVLRSLNFTYLWLYSAVSVYNSFIKVNVEVLQKRFRSKTHRFLTDIKGILVFLVRMKQEYQDLILRATSANRLHIGHKIQTLWSGYGQIVRVHLQGCERSSVVVKHVMFPKGSRDSDVSHRRKVRSYQVETNWYKNYSTNERCRIPACLAVQSFGEEQLIVLEDLDAAGFPDRRTSVRDVEIEACLLWLASFHGLFLGVPTCGLWPVGTYWHLETRPDELEAMPDRKLKAAASEIDAVLNGCRFKTILHGDAKLANFCFSIDGSRVAAVDFQYVGGGCGMKDVIYFLGSCLDERECEKRAPDYLDYYFSQLRDAVPEKEKENFCELEDEWRRMFAFAWTDFHRFLLGWMPGHHKINHYSKRLTQEVLKTLTESSGRAKH</sequence>
<feature type="domain" description="EGF-like" evidence="5">
    <location>
        <begin position="293"/>
        <end position="335"/>
    </location>
</feature>
<protein>
    <recommendedName>
        <fullName evidence="5">EGF-like domain-containing protein</fullName>
    </recommendedName>
</protein>
<feature type="region of interest" description="Disordered" evidence="2">
    <location>
        <begin position="192"/>
        <end position="278"/>
    </location>
</feature>
<dbReference type="InterPro" id="IPR015897">
    <property type="entry name" value="CHK_kinase-like"/>
</dbReference>
<keyword evidence="4" id="KW-0732">Signal</keyword>
<dbReference type="Pfam" id="PF06567">
    <property type="entry name" value="Neural_ProG_Cyt"/>
    <property type="match status" value="1"/>
</dbReference>
<dbReference type="EMBL" id="JAHKSW010000023">
    <property type="protein sequence ID" value="KAG7318082.1"/>
    <property type="molecule type" value="Genomic_DNA"/>
</dbReference>
<feature type="compositionally biased region" description="Basic and acidic residues" evidence="2">
    <location>
        <begin position="436"/>
        <end position="450"/>
    </location>
</feature>
<feature type="compositionally biased region" description="Pro residues" evidence="2">
    <location>
        <begin position="241"/>
        <end position="258"/>
    </location>
</feature>
<comment type="caution">
    <text evidence="6">The sequence shown here is derived from an EMBL/GenBank/DDBJ whole genome shotgun (WGS) entry which is preliminary data.</text>
</comment>
<keyword evidence="1" id="KW-0245">EGF-like domain</keyword>
<dbReference type="GO" id="GO:0048858">
    <property type="term" value="P:cell projection morphogenesis"/>
    <property type="evidence" value="ECO:0007669"/>
    <property type="project" value="TreeGrafter"/>
</dbReference>
<name>A0A9D3SBM6_9TELE</name>
<evidence type="ECO:0000256" key="4">
    <source>
        <dbReference type="SAM" id="SignalP"/>
    </source>
</evidence>
<organism evidence="6 7">
    <name type="scientific">Hemibagrus wyckioides</name>
    <dbReference type="NCBI Taxonomy" id="337641"/>
    <lineage>
        <taxon>Eukaryota</taxon>
        <taxon>Metazoa</taxon>
        <taxon>Chordata</taxon>
        <taxon>Craniata</taxon>
        <taxon>Vertebrata</taxon>
        <taxon>Euteleostomi</taxon>
        <taxon>Actinopterygii</taxon>
        <taxon>Neopterygii</taxon>
        <taxon>Teleostei</taxon>
        <taxon>Ostariophysi</taxon>
        <taxon>Siluriformes</taxon>
        <taxon>Bagridae</taxon>
        <taxon>Hemibagrus</taxon>
    </lineage>
</organism>
<keyword evidence="3" id="KW-0812">Transmembrane</keyword>
<dbReference type="SMART" id="SM00587">
    <property type="entry name" value="CHK"/>
    <property type="match status" value="1"/>
</dbReference>
<dbReference type="InterPro" id="IPR011009">
    <property type="entry name" value="Kinase-like_dom_sf"/>
</dbReference>
<dbReference type="GO" id="GO:0045202">
    <property type="term" value="C:synapse"/>
    <property type="evidence" value="ECO:0007669"/>
    <property type="project" value="TreeGrafter"/>
</dbReference>
<feature type="region of interest" description="Disordered" evidence="2">
    <location>
        <begin position="69"/>
        <end position="133"/>
    </location>
</feature>
<dbReference type="PANTHER" id="PTHR15381">
    <property type="entry name" value="CHONDROITIN SULFATE PROTEOGLYCAN 5 -RELATED"/>
    <property type="match status" value="1"/>
</dbReference>
<feature type="signal peptide" evidence="4">
    <location>
        <begin position="1"/>
        <end position="27"/>
    </location>
</feature>
<dbReference type="OrthoDB" id="411145at2759"/>
<dbReference type="PROSITE" id="PS50026">
    <property type="entry name" value="EGF_3"/>
    <property type="match status" value="1"/>
</dbReference>
<feature type="compositionally biased region" description="Polar residues" evidence="2">
    <location>
        <begin position="395"/>
        <end position="409"/>
    </location>
</feature>
<feature type="chain" id="PRO_5038432871" description="EGF-like domain-containing protein" evidence="4">
    <location>
        <begin position="28"/>
        <end position="876"/>
    </location>
</feature>
<feature type="region of interest" description="Disordered" evidence="2">
    <location>
        <begin position="36"/>
        <end position="56"/>
    </location>
</feature>
<keyword evidence="3" id="KW-1133">Transmembrane helix</keyword>
<dbReference type="Gene3D" id="3.90.1200.10">
    <property type="match status" value="1"/>
</dbReference>
<accession>A0A9D3SBM6</accession>
<dbReference type="Proteomes" id="UP000824219">
    <property type="component" value="Linkage Group LG23"/>
</dbReference>
<evidence type="ECO:0000256" key="1">
    <source>
        <dbReference type="PROSITE-ProRule" id="PRU00076"/>
    </source>
</evidence>
<feature type="region of interest" description="Disordered" evidence="2">
    <location>
        <begin position="380"/>
        <end position="409"/>
    </location>
</feature>
<dbReference type="Pfam" id="PF02958">
    <property type="entry name" value="EcKL"/>
    <property type="match status" value="1"/>
</dbReference>
<comment type="caution">
    <text evidence="1">Lacks conserved residue(s) required for the propagation of feature annotation.</text>
</comment>
<dbReference type="SUPFAM" id="SSF56112">
    <property type="entry name" value="Protein kinase-like (PK-like)"/>
    <property type="match status" value="1"/>
</dbReference>
<reference evidence="6 7" key="1">
    <citation type="submission" date="2021-06" db="EMBL/GenBank/DDBJ databases">
        <title>Chromosome-level genome assembly of the red-tail catfish (Hemibagrus wyckioides).</title>
        <authorList>
            <person name="Shao F."/>
        </authorList>
    </citation>
    <scope>NUCLEOTIDE SEQUENCE [LARGE SCALE GENOMIC DNA]</scope>
    <source>
        <strain evidence="6">EC202008001</strain>
        <tissue evidence="6">Blood</tissue>
    </source>
</reference>
<feature type="transmembrane region" description="Helical" evidence="3">
    <location>
        <begin position="498"/>
        <end position="520"/>
    </location>
</feature>
<proteinExistence type="predicted"/>
<dbReference type="AlphaFoldDB" id="A0A9D3SBM6"/>
<feature type="region of interest" description="Disordered" evidence="2">
    <location>
        <begin position="422"/>
        <end position="465"/>
    </location>
</feature>
<dbReference type="InterPro" id="IPR004119">
    <property type="entry name" value="EcKL"/>
</dbReference>
<evidence type="ECO:0000256" key="3">
    <source>
        <dbReference type="SAM" id="Phobius"/>
    </source>
</evidence>
<evidence type="ECO:0000256" key="2">
    <source>
        <dbReference type="SAM" id="MobiDB-lite"/>
    </source>
</evidence>
<dbReference type="InterPro" id="IPR009505">
    <property type="entry name" value="Neural_ProG_Cyt"/>
</dbReference>
<feature type="compositionally biased region" description="Basic and acidic residues" evidence="2">
    <location>
        <begin position="102"/>
        <end position="125"/>
    </location>
</feature>
<dbReference type="InterPro" id="IPR000742">
    <property type="entry name" value="EGF"/>
</dbReference>
<feature type="transmembrane region" description="Helical" evidence="3">
    <location>
        <begin position="341"/>
        <end position="366"/>
    </location>
</feature>